<name>A0A6J4VHV9_9BACT</name>
<proteinExistence type="predicted"/>
<evidence type="ECO:0000256" key="1">
    <source>
        <dbReference type="SAM" id="MobiDB-lite"/>
    </source>
</evidence>
<feature type="compositionally biased region" description="Basic residues" evidence="1">
    <location>
        <begin position="118"/>
        <end position="128"/>
    </location>
</feature>
<protein>
    <submittedName>
        <fullName evidence="2">Uncharacterized protein</fullName>
    </submittedName>
</protein>
<evidence type="ECO:0000313" key="2">
    <source>
        <dbReference type="EMBL" id="CAA9578359.1"/>
    </source>
</evidence>
<dbReference type="EMBL" id="CADCWN010000215">
    <property type="protein sequence ID" value="CAA9578359.1"/>
    <property type="molecule type" value="Genomic_DNA"/>
</dbReference>
<sequence length="153" mass="16767">AMGNPLRRADGPRRDGLAHPQGDRSAGRDRDPARGGGHGLRRADRRDPVPPPQDRTAQHRHPHRLRRPPGPLRVAGPGTRPAVADPARRGDQRPQPDPVVAGLRGDRLRPPQPDDRRRGVHRQHRPAPRRPLPLLPGSAGPGRQAARPAARRV</sequence>
<feature type="compositionally biased region" description="Low complexity" evidence="1">
    <location>
        <begin position="135"/>
        <end position="153"/>
    </location>
</feature>
<organism evidence="2">
    <name type="scientific">uncultured Thermomicrobiales bacterium</name>
    <dbReference type="NCBI Taxonomy" id="1645740"/>
    <lineage>
        <taxon>Bacteria</taxon>
        <taxon>Pseudomonadati</taxon>
        <taxon>Thermomicrobiota</taxon>
        <taxon>Thermomicrobia</taxon>
        <taxon>Thermomicrobiales</taxon>
        <taxon>environmental samples</taxon>
    </lineage>
</organism>
<feature type="compositionally biased region" description="Basic and acidic residues" evidence="1">
    <location>
        <begin position="7"/>
        <end position="33"/>
    </location>
</feature>
<feature type="compositionally biased region" description="Basic residues" evidence="1">
    <location>
        <begin position="58"/>
        <end position="67"/>
    </location>
</feature>
<feature type="non-terminal residue" evidence="2">
    <location>
        <position position="153"/>
    </location>
</feature>
<feature type="non-terminal residue" evidence="2">
    <location>
        <position position="1"/>
    </location>
</feature>
<accession>A0A6J4VHV9</accession>
<reference evidence="2" key="1">
    <citation type="submission" date="2020-02" db="EMBL/GenBank/DDBJ databases">
        <authorList>
            <person name="Meier V. D."/>
        </authorList>
    </citation>
    <scope>NUCLEOTIDE SEQUENCE</scope>
    <source>
        <strain evidence="2">AVDCRST_MAG18</strain>
    </source>
</reference>
<feature type="compositionally biased region" description="Basic and acidic residues" evidence="1">
    <location>
        <begin position="104"/>
        <end position="117"/>
    </location>
</feature>
<feature type="region of interest" description="Disordered" evidence="1">
    <location>
        <begin position="1"/>
        <end position="153"/>
    </location>
</feature>
<dbReference type="AlphaFoldDB" id="A0A6J4VHV9"/>
<gene>
    <name evidence="2" type="ORF">AVDCRST_MAG18-2812</name>
</gene>